<keyword evidence="2" id="KW-1185">Reference proteome</keyword>
<accession>A0ABV2R4W2</accession>
<gene>
    <name evidence="1" type="ORF">ABIE08_004116</name>
</gene>
<evidence type="ECO:0000313" key="2">
    <source>
        <dbReference type="Proteomes" id="UP001549321"/>
    </source>
</evidence>
<comment type="caution">
    <text evidence="1">The sequence shown here is derived from an EMBL/GenBank/DDBJ whole genome shotgun (WGS) entry which is preliminary data.</text>
</comment>
<proteinExistence type="predicted"/>
<evidence type="ECO:0000313" key="1">
    <source>
        <dbReference type="EMBL" id="MET4636158.1"/>
    </source>
</evidence>
<reference evidence="1 2" key="1">
    <citation type="submission" date="2024-06" db="EMBL/GenBank/DDBJ databases">
        <title>Sorghum-associated microbial communities from plants grown in Nebraska, USA.</title>
        <authorList>
            <person name="Schachtman D."/>
        </authorList>
    </citation>
    <scope>NUCLEOTIDE SEQUENCE [LARGE SCALE GENOMIC DNA]</scope>
    <source>
        <strain evidence="1 2">3207</strain>
    </source>
</reference>
<dbReference type="EMBL" id="JBEPSM010000004">
    <property type="protein sequence ID" value="MET4636158.1"/>
    <property type="molecule type" value="Genomic_DNA"/>
</dbReference>
<dbReference type="Proteomes" id="UP001549321">
    <property type="component" value="Unassembled WGS sequence"/>
</dbReference>
<sequence length="215" mass="22835">MTLTYPLDLLADWPGWATLDPSYGDETSGQAGGQLRVKSLRAPLWTMQASSRDLSPNELRRWKAKLAALENGQKTFWGYDFASVYPAAHPNGSWPTGVAFNGETAAISALSSTIALRLKALPPGFKVSIGDHIAFAYGSGPSYALHQAVEDAVADASGVTPAFEVRPPMRQGAAINNVVKVKRPACLMLIVPGSISAPANLNARGPISFNAMQVI</sequence>
<dbReference type="RefSeq" id="WP_354553701.1">
    <property type="nucleotide sequence ID" value="NZ_JBEPSM010000004.1"/>
</dbReference>
<name>A0ABV2R4W2_9HYPH</name>
<protein>
    <submittedName>
        <fullName evidence="1">Uncharacterized protein</fullName>
    </submittedName>
</protein>
<organism evidence="1 2">
    <name type="scientific">Kaistia defluvii</name>
    <dbReference type="NCBI Taxonomy" id="410841"/>
    <lineage>
        <taxon>Bacteria</taxon>
        <taxon>Pseudomonadati</taxon>
        <taxon>Pseudomonadota</taxon>
        <taxon>Alphaproteobacteria</taxon>
        <taxon>Hyphomicrobiales</taxon>
        <taxon>Kaistiaceae</taxon>
        <taxon>Kaistia</taxon>
    </lineage>
</organism>